<reference evidence="2" key="1">
    <citation type="journal article" date="2019" name="bioRxiv">
        <title>The Genome of the Zebra Mussel, Dreissena polymorpha: A Resource for Invasive Species Research.</title>
        <authorList>
            <person name="McCartney M.A."/>
            <person name="Auch B."/>
            <person name="Kono T."/>
            <person name="Mallez S."/>
            <person name="Zhang Y."/>
            <person name="Obille A."/>
            <person name="Becker A."/>
            <person name="Abrahante J.E."/>
            <person name="Garbe J."/>
            <person name="Badalamenti J.P."/>
            <person name="Herman A."/>
            <person name="Mangelson H."/>
            <person name="Liachko I."/>
            <person name="Sullivan S."/>
            <person name="Sone E.D."/>
            <person name="Koren S."/>
            <person name="Silverstein K.A.T."/>
            <person name="Beckman K.B."/>
            <person name="Gohl D.M."/>
        </authorList>
    </citation>
    <scope>NUCLEOTIDE SEQUENCE</scope>
    <source>
        <strain evidence="2">Duluth1</strain>
        <tissue evidence="2">Whole animal</tissue>
    </source>
</reference>
<feature type="region of interest" description="Disordered" evidence="1">
    <location>
        <begin position="1"/>
        <end position="20"/>
    </location>
</feature>
<comment type="caution">
    <text evidence="2">The sequence shown here is derived from an EMBL/GenBank/DDBJ whole genome shotgun (WGS) entry which is preliminary data.</text>
</comment>
<protein>
    <submittedName>
        <fullName evidence="2">Uncharacterized protein</fullName>
    </submittedName>
</protein>
<reference evidence="2" key="2">
    <citation type="submission" date="2020-11" db="EMBL/GenBank/DDBJ databases">
        <authorList>
            <person name="McCartney M.A."/>
            <person name="Auch B."/>
            <person name="Kono T."/>
            <person name="Mallez S."/>
            <person name="Becker A."/>
            <person name="Gohl D.M."/>
            <person name="Silverstein K.A.T."/>
            <person name="Koren S."/>
            <person name="Bechman K.B."/>
            <person name="Herman A."/>
            <person name="Abrahante J.E."/>
            <person name="Garbe J."/>
        </authorList>
    </citation>
    <scope>NUCLEOTIDE SEQUENCE</scope>
    <source>
        <strain evidence="2">Duluth1</strain>
        <tissue evidence="2">Whole animal</tissue>
    </source>
</reference>
<evidence type="ECO:0000256" key="1">
    <source>
        <dbReference type="SAM" id="MobiDB-lite"/>
    </source>
</evidence>
<dbReference type="EMBL" id="JAIWYP010000014">
    <property type="protein sequence ID" value="KAH3706060.1"/>
    <property type="molecule type" value="Genomic_DNA"/>
</dbReference>
<evidence type="ECO:0000313" key="3">
    <source>
        <dbReference type="Proteomes" id="UP000828390"/>
    </source>
</evidence>
<keyword evidence="3" id="KW-1185">Reference proteome</keyword>
<accession>A0A9D3YW00</accession>
<organism evidence="2 3">
    <name type="scientific">Dreissena polymorpha</name>
    <name type="common">Zebra mussel</name>
    <name type="synonym">Mytilus polymorpha</name>
    <dbReference type="NCBI Taxonomy" id="45954"/>
    <lineage>
        <taxon>Eukaryota</taxon>
        <taxon>Metazoa</taxon>
        <taxon>Spiralia</taxon>
        <taxon>Lophotrochozoa</taxon>
        <taxon>Mollusca</taxon>
        <taxon>Bivalvia</taxon>
        <taxon>Autobranchia</taxon>
        <taxon>Heteroconchia</taxon>
        <taxon>Euheterodonta</taxon>
        <taxon>Imparidentia</taxon>
        <taxon>Neoheterodontei</taxon>
        <taxon>Myida</taxon>
        <taxon>Dreissenoidea</taxon>
        <taxon>Dreissenidae</taxon>
        <taxon>Dreissena</taxon>
    </lineage>
</organism>
<gene>
    <name evidence="2" type="ORF">DPMN_065439</name>
</gene>
<name>A0A9D3YW00_DREPO</name>
<dbReference type="Proteomes" id="UP000828390">
    <property type="component" value="Unassembled WGS sequence"/>
</dbReference>
<sequence>MGVMPYAASGSQDHPARPHSLVRSYHVHKRDNETLLDCANAQAGLELRWPHTA</sequence>
<evidence type="ECO:0000313" key="2">
    <source>
        <dbReference type="EMBL" id="KAH3706060.1"/>
    </source>
</evidence>
<proteinExistence type="predicted"/>
<dbReference type="AlphaFoldDB" id="A0A9D3YW00"/>